<feature type="transmembrane region" description="Helical" evidence="4">
    <location>
        <begin position="392"/>
        <end position="419"/>
    </location>
</feature>
<keyword evidence="4" id="KW-1133">Transmembrane helix</keyword>
<feature type="transmembrane region" description="Helical" evidence="4">
    <location>
        <begin position="266"/>
        <end position="287"/>
    </location>
</feature>
<dbReference type="EMBL" id="KN824287">
    <property type="protein sequence ID" value="KIM29816.1"/>
    <property type="molecule type" value="Genomic_DNA"/>
</dbReference>
<dbReference type="OrthoDB" id="5046242at2759"/>
<keyword evidence="4" id="KW-0812">Transmembrane</keyword>
<feature type="repeat" description="HEAT" evidence="2">
    <location>
        <begin position="685"/>
        <end position="723"/>
    </location>
</feature>
<feature type="compositionally biased region" description="Basic and acidic residues" evidence="3">
    <location>
        <begin position="145"/>
        <end position="167"/>
    </location>
</feature>
<feature type="region of interest" description="Disordered" evidence="3">
    <location>
        <begin position="127"/>
        <end position="172"/>
    </location>
</feature>
<keyword evidence="7" id="KW-1185">Reference proteome</keyword>
<feature type="repeat" description="HEAT" evidence="2">
    <location>
        <begin position="724"/>
        <end position="755"/>
    </location>
</feature>
<evidence type="ECO:0000256" key="1">
    <source>
        <dbReference type="ARBA" id="ARBA00022737"/>
    </source>
</evidence>
<dbReference type="Pfam" id="PF02985">
    <property type="entry name" value="HEAT"/>
    <property type="match status" value="1"/>
</dbReference>
<dbReference type="Proteomes" id="UP000054097">
    <property type="component" value="Unassembled WGS sequence"/>
</dbReference>
<dbReference type="SUPFAM" id="SSF48371">
    <property type="entry name" value="ARM repeat"/>
    <property type="match status" value="1"/>
</dbReference>
<keyword evidence="4" id="KW-0472">Membrane</keyword>
<evidence type="ECO:0000256" key="3">
    <source>
        <dbReference type="SAM" id="MobiDB-lite"/>
    </source>
</evidence>
<evidence type="ECO:0000259" key="5">
    <source>
        <dbReference type="Pfam" id="PF20153"/>
    </source>
</evidence>
<evidence type="ECO:0000313" key="6">
    <source>
        <dbReference type="EMBL" id="KIM29816.1"/>
    </source>
</evidence>
<dbReference type="PROSITE" id="PS50077">
    <property type="entry name" value="HEAT_REPEAT"/>
    <property type="match status" value="3"/>
</dbReference>
<protein>
    <recommendedName>
        <fullName evidence="5">DUF6535 domain-containing protein</fullName>
    </recommendedName>
</protein>
<evidence type="ECO:0000256" key="2">
    <source>
        <dbReference type="PROSITE-ProRule" id="PRU00103"/>
    </source>
</evidence>
<feature type="repeat" description="HEAT" evidence="2">
    <location>
        <begin position="763"/>
        <end position="795"/>
    </location>
</feature>
<accession>A0A0C3BEB7</accession>
<dbReference type="HOGENOM" id="CLU_019369_0_0_1"/>
<dbReference type="Pfam" id="PF20153">
    <property type="entry name" value="DUF6535"/>
    <property type="match status" value="1"/>
</dbReference>
<name>A0A0C3BEB7_SERVB</name>
<dbReference type="InterPro" id="IPR021133">
    <property type="entry name" value="HEAT_type_2"/>
</dbReference>
<dbReference type="InterPro" id="IPR000357">
    <property type="entry name" value="HEAT"/>
</dbReference>
<reference evidence="7" key="2">
    <citation type="submission" date="2015-01" db="EMBL/GenBank/DDBJ databases">
        <title>Evolutionary Origins and Diversification of the Mycorrhizal Mutualists.</title>
        <authorList>
            <consortium name="DOE Joint Genome Institute"/>
            <consortium name="Mycorrhizal Genomics Consortium"/>
            <person name="Kohler A."/>
            <person name="Kuo A."/>
            <person name="Nagy L.G."/>
            <person name="Floudas D."/>
            <person name="Copeland A."/>
            <person name="Barry K.W."/>
            <person name="Cichocki N."/>
            <person name="Veneault-Fourrey C."/>
            <person name="LaButti K."/>
            <person name="Lindquist E.A."/>
            <person name="Lipzen A."/>
            <person name="Lundell T."/>
            <person name="Morin E."/>
            <person name="Murat C."/>
            <person name="Riley R."/>
            <person name="Ohm R."/>
            <person name="Sun H."/>
            <person name="Tunlid A."/>
            <person name="Henrissat B."/>
            <person name="Grigoriev I.V."/>
            <person name="Hibbett D.S."/>
            <person name="Martin F."/>
        </authorList>
    </citation>
    <scope>NUCLEOTIDE SEQUENCE [LARGE SCALE GENOMIC DNA]</scope>
    <source>
        <strain evidence="7">MAFF 305830</strain>
    </source>
</reference>
<feature type="transmembrane region" description="Helical" evidence="4">
    <location>
        <begin position="299"/>
        <end position="326"/>
    </location>
</feature>
<evidence type="ECO:0000313" key="7">
    <source>
        <dbReference type="Proteomes" id="UP000054097"/>
    </source>
</evidence>
<dbReference type="InterPro" id="IPR011989">
    <property type="entry name" value="ARM-like"/>
</dbReference>
<feature type="transmembrane region" description="Helical" evidence="4">
    <location>
        <begin position="235"/>
        <end position="254"/>
    </location>
</feature>
<dbReference type="AlphaFoldDB" id="A0A0C3BEB7"/>
<keyword evidence="1" id="KW-0677">Repeat</keyword>
<feature type="domain" description="DUF6535" evidence="5">
    <location>
        <begin position="213"/>
        <end position="385"/>
    </location>
</feature>
<sequence>MACVDKGLDSRGKKEGRRIWGIPFDKKNLGLEDTLEGRCSIDLGARETIDTPHEEDWTPGQAYCEPYRTKLCHAHIYNRWRKLQVGGLVARVFETVLGWLPAFAQGDDGSTTRSGIDAFGQENMWSSTKKVGQEEDPTPGETSSPEEKTEHKKNAIDEREKEEKQDVGTKNVRRPAPITIAAKQLDGTLPFTGLATKGERIHGLVTEHEHTVWDVHNNEAMKVDNELVKDWKESLNSLLLFAAIFAAVLTAFIIESKKLLEPDQTQILVGMVALYFNNIGNLSNTSFAQSEFVPSHEAVVINCLLFASLGASLCAALVSVMALQWVADYDAAITRGGSSPEDRAKRRQFRYAGVLDWKMGEVIAALPLLLYSSVVLFWVGVIQWMLVLNSTVGYIVAGGAAMAALLYVVTTLLAAMFVSVPFRTPLSRGIYWIFHPTFSWIYKLFSKGFVGKALWWLISPIHKIVSMVKSSHQRFSQSTFPSYVTRFSNWIGENFIPRNKASQREDKAADADPSLGEAALFWLAEQLPISVDSQRRLLLLIGAIITHPHREIVLPRFLKEHGWDILDFLGWHHLSKALEGTSSEDDEELNILLGFRKNAQMVEQINAIEKHEPGPSIIYRKRYRVNFEEQQGPIVNAVLLLGLGSLKTMLQAYKRAVDHESQVYVASMLRKWGYSASPRDAIIAIVPSIIELLTAEDLDVRSAAATALSKLAEHVEIRDVIATVIPSIIQRLKDDRSDVKLNAATELSWLAERVEFRDEIATAIPSIIQQLKDGNLYVRSDAITAIQKLADRISG</sequence>
<evidence type="ECO:0000256" key="4">
    <source>
        <dbReference type="SAM" id="Phobius"/>
    </source>
</evidence>
<reference evidence="6 7" key="1">
    <citation type="submission" date="2014-04" db="EMBL/GenBank/DDBJ databases">
        <authorList>
            <consortium name="DOE Joint Genome Institute"/>
            <person name="Kuo A."/>
            <person name="Zuccaro A."/>
            <person name="Kohler A."/>
            <person name="Nagy L.G."/>
            <person name="Floudas D."/>
            <person name="Copeland A."/>
            <person name="Barry K.W."/>
            <person name="Cichocki N."/>
            <person name="Veneault-Fourrey C."/>
            <person name="LaButti K."/>
            <person name="Lindquist E.A."/>
            <person name="Lipzen A."/>
            <person name="Lundell T."/>
            <person name="Morin E."/>
            <person name="Murat C."/>
            <person name="Sun H."/>
            <person name="Tunlid A."/>
            <person name="Henrissat B."/>
            <person name="Grigoriev I.V."/>
            <person name="Hibbett D.S."/>
            <person name="Martin F."/>
            <person name="Nordberg H.P."/>
            <person name="Cantor M.N."/>
            <person name="Hua S.X."/>
        </authorList>
    </citation>
    <scope>NUCLEOTIDE SEQUENCE [LARGE SCALE GENOMIC DNA]</scope>
    <source>
        <strain evidence="6 7">MAFF 305830</strain>
    </source>
</reference>
<gene>
    <name evidence="6" type="ORF">M408DRAFT_22687</name>
</gene>
<dbReference type="Gene3D" id="1.25.10.10">
    <property type="entry name" value="Leucine-rich Repeat Variant"/>
    <property type="match status" value="1"/>
</dbReference>
<dbReference type="InterPro" id="IPR045338">
    <property type="entry name" value="DUF6535"/>
</dbReference>
<organism evidence="6 7">
    <name type="scientific">Serendipita vermifera MAFF 305830</name>
    <dbReference type="NCBI Taxonomy" id="933852"/>
    <lineage>
        <taxon>Eukaryota</taxon>
        <taxon>Fungi</taxon>
        <taxon>Dikarya</taxon>
        <taxon>Basidiomycota</taxon>
        <taxon>Agaricomycotina</taxon>
        <taxon>Agaricomycetes</taxon>
        <taxon>Sebacinales</taxon>
        <taxon>Serendipitaceae</taxon>
        <taxon>Serendipita</taxon>
    </lineage>
</organism>
<feature type="transmembrane region" description="Helical" evidence="4">
    <location>
        <begin position="368"/>
        <end position="386"/>
    </location>
</feature>
<proteinExistence type="predicted"/>
<dbReference type="InterPro" id="IPR016024">
    <property type="entry name" value="ARM-type_fold"/>
</dbReference>